<proteinExistence type="predicted"/>
<feature type="region of interest" description="Disordered" evidence="1">
    <location>
        <begin position="61"/>
        <end position="82"/>
    </location>
</feature>
<feature type="compositionally biased region" description="Basic and acidic residues" evidence="1">
    <location>
        <begin position="62"/>
        <end position="72"/>
    </location>
</feature>
<evidence type="ECO:0000313" key="3">
    <source>
        <dbReference type="Proteomes" id="UP000190306"/>
    </source>
</evidence>
<dbReference type="Proteomes" id="UP000190306">
    <property type="component" value="Chromosome"/>
</dbReference>
<reference evidence="2 3" key="1">
    <citation type="submission" date="2015-07" db="EMBL/GenBank/DDBJ databases">
        <title>Draft Genome Sequence of Streptomyces antibioticus, IMRU 3720 reveals insights in the evolution of actinomycin biosynthetic gene clusters in Streptomyces.</title>
        <authorList>
            <person name="Crnovcic I."/>
            <person name="Ruckert C."/>
            <person name="Kalinowksi J."/>
            <person name="Keller U."/>
        </authorList>
    </citation>
    <scope>NUCLEOTIDE SEQUENCE [LARGE SCALE GENOMIC DNA]</scope>
    <source>
        <strain evidence="2 3">DSM 41481</strain>
    </source>
</reference>
<dbReference type="EMBL" id="LHQL01000014">
    <property type="protein sequence ID" value="OOQ47297.1"/>
    <property type="molecule type" value="Genomic_DNA"/>
</dbReference>
<gene>
    <name evidence="2" type="ORF">AFM16_31650</name>
</gene>
<keyword evidence="3" id="KW-1185">Reference proteome</keyword>
<name>A0ABX3LAF9_STRAT</name>
<protein>
    <submittedName>
        <fullName evidence="2">Uncharacterized protein</fullName>
    </submittedName>
</protein>
<evidence type="ECO:0000256" key="1">
    <source>
        <dbReference type="SAM" id="MobiDB-lite"/>
    </source>
</evidence>
<accession>A0ABX3LAF9</accession>
<organism evidence="2 3">
    <name type="scientific">Streptomyces antibioticus</name>
    <dbReference type="NCBI Taxonomy" id="1890"/>
    <lineage>
        <taxon>Bacteria</taxon>
        <taxon>Bacillati</taxon>
        <taxon>Actinomycetota</taxon>
        <taxon>Actinomycetes</taxon>
        <taxon>Kitasatosporales</taxon>
        <taxon>Streptomycetaceae</taxon>
        <taxon>Streptomyces</taxon>
    </lineage>
</organism>
<sequence>MADMTDWEKQLGCRATSVERAKEALDTDIAAARLDGHSFREIGGWAGVNHERARTIAIRINGDSRTRDESEGPKAPLGEPRLVSATEALQRLREALPPTPSSEESSE</sequence>
<comment type="caution">
    <text evidence="2">The sequence shown here is derived from an EMBL/GenBank/DDBJ whole genome shotgun (WGS) entry which is preliminary data.</text>
</comment>
<evidence type="ECO:0000313" key="2">
    <source>
        <dbReference type="EMBL" id="OOQ47297.1"/>
    </source>
</evidence>